<feature type="non-terminal residue" evidence="6">
    <location>
        <position position="460"/>
    </location>
</feature>
<feature type="compositionally biased region" description="Basic residues" evidence="5">
    <location>
        <begin position="245"/>
        <end position="254"/>
    </location>
</feature>
<dbReference type="PANTHER" id="PTHR46090:SF4">
    <property type="entry name" value="ADP RIBOSYLATION FACTOR LIKE GTPASE 13A"/>
    <property type="match status" value="1"/>
</dbReference>
<dbReference type="GO" id="GO:1905515">
    <property type="term" value="P:non-motile cilium assembly"/>
    <property type="evidence" value="ECO:0007669"/>
    <property type="project" value="TreeGrafter"/>
</dbReference>
<accession>A0A8X7XAB6</accession>
<organism evidence="6 7">
    <name type="scientific">Polypterus senegalus</name>
    <name type="common">Senegal bichir</name>
    <dbReference type="NCBI Taxonomy" id="55291"/>
    <lineage>
        <taxon>Eukaryota</taxon>
        <taxon>Metazoa</taxon>
        <taxon>Chordata</taxon>
        <taxon>Craniata</taxon>
        <taxon>Vertebrata</taxon>
        <taxon>Euteleostomi</taxon>
        <taxon>Actinopterygii</taxon>
        <taxon>Polypteriformes</taxon>
        <taxon>Polypteridae</taxon>
        <taxon>Polypterus</taxon>
    </lineage>
</organism>
<feature type="binding site" evidence="4">
    <location>
        <position position="60"/>
    </location>
    <ligand>
        <name>Mg(2+)</name>
        <dbReference type="ChEBI" id="CHEBI:18420"/>
    </ligand>
</feature>
<reference evidence="6 7" key="1">
    <citation type="journal article" date="2021" name="Cell">
        <title>Tracing the genetic footprints of vertebrate landing in non-teleost ray-finned fishes.</title>
        <authorList>
            <person name="Bi X."/>
            <person name="Wang K."/>
            <person name="Yang L."/>
            <person name="Pan H."/>
            <person name="Jiang H."/>
            <person name="Wei Q."/>
            <person name="Fang M."/>
            <person name="Yu H."/>
            <person name="Zhu C."/>
            <person name="Cai Y."/>
            <person name="He Y."/>
            <person name="Gan X."/>
            <person name="Zeng H."/>
            <person name="Yu D."/>
            <person name="Zhu Y."/>
            <person name="Jiang H."/>
            <person name="Qiu Q."/>
            <person name="Yang H."/>
            <person name="Zhang Y.E."/>
            <person name="Wang W."/>
            <person name="Zhu M."/>
            <person name="He S."/>
            <person name="Zhang G."/>
        </authorList>
    </citation>
    <scope>NUCLEOTIDE SEQUENCE [LARGE SCALE GENOMIC DNA]</scope>
    <source>
        <strain evidence="6">Bchr_013</strain>
    </source>
</reference>
<feature type="region of interest" description="Disordered" evidence="5">
    <location>
        <begin position="319"/>
        <end position="340"/>
    </location>
</feature>
<dbReference type="SMART" id="SM00177">
    <property type="entry name" value="ARF"/>
    <property type="match status" value="1"/>
</dbReference>
<dbReference type="SMART" id="SM00178">
    <property type="entry name" value="SAR"/>
    <property type="match status" value="1"/>
</dbReference>
<dbReference type="SUPFAM" id="SSF52540">
    <property type="entry name" value="P-loop containing nucleoside triphosphate hydrolases"/>
    <property type="match status" value="1"/>
</dbReference>
<feature type="binding site" evidence="4">
    <location>
        <position position="77"/>
    </location>
    <ligand>
        <name>Mg(2+)</name>
        <dbReference type="ChEBI" id="CHEBI:18420"/>
    </ligand>
</feature>
<dbReference type="EMBL" id="JAATIS010003638">
    <property type="protein sequence ID" value="KAG2464044.1"/>
    <property type="molecule type" value="Genomic_DNA"/>
</dbReference>
<dbReference type="AlphaFoldDB" id="A0A8X7XAB6"/>
<feature type="non-terminal residue" evidence="6">
    <location>
        <position position="1"/>
    </location>
</feature>
<feature type="binding site" evidence="3">
    <location>
        <position position="99"/>
    </location>
    <ligand>
        <name>GTP</name>
        <dbReference type="ChEBI" id="CHEBI:37565"/>
    </ligand>
</feature>
<dbReference type="Proteomes" id="UP000886611">
    <property type="component" value="Unassembled WGS sequence"/>
</dbReference>
<feature type="region of interest" description="Disordered" evidence="5">
    <location>
        <begin position="361"/>
        <end position="410"/>
    </location>
</feature>
<dbReference type="GO" id="GO:0060170">
    <property type="term" value="C:ciliary membrane"/>
    <property type="evidence" value="ECO:0007669"/>
    <property type="project" value="TreeGrafter"/>
</dbReference>
<dbReference type="FunFam" id="3.40.50.300:FF:000415">
    <property type="entry name" value="ADP-ribosylation factor-like GTPase 13B"/>
    <property type="match status" value="1"/>
</dbReference>
<keyword evidence="4" id="KW-0460">Magnesium</keyword>
<comment type="caution">
    <text evidence="6">The sequence shown here is derived from an EMBL/GenBank/DDBJ whole genome shotgun (WGS) entry which is preliminary data.</text>
</comment>
<name>A0A8X7XAB6_POLSE</name>
<keyword evidence="1 3" id="KW-0547">Nucleotide-binding</keyword>
<dbReference type="Gene3D" id="3.40.50.300">
    <property type="entry name" value="P-loop containing nucleotide triphosphate hydrolases"/>
    <property type="match status" value="2"/>
</dbReference>
<keyword evidence="2 3" id="KW-0342">GTP-binding</keyword>
<feature type="binding site" evidence="3">
    <location>
        <begin position="53"/>
        <end position="60"/>
    </location>
    <ligand>
        <name>GTP</name>
        <dbReference type="ChEBI" id="CHEBI:37565"/>
    </ligand>
</feature>
<evidence type="ECO:0000256" key="1">
    <source>
        <dbReference type="ARBA" id="ARBA00022741"/>
    </source>
</evidence>
<evidence type="ECO:0000256" key="3">
    <source>
        <dbReference type="PIRSR" id="PIRSR606689-1"/>
    </source>
</evidence>
<dbReference type="PRINTS" id="PR00328">
    <property type="entry name" value="SAR1GTPBP"/>
</dbReference>
<sequence>MKMAECINIIISETLLMDHAVSVSTDYQELPCNRCINDPIVSHPQKVTVIVVGLDNAGKTETVKGILKGPPDDGLPTSNFVKQQLRVGQFDVSLIDLDGKSEARGLWKNHYGEAHGIIFVLDASDTDRIGEAKNQLASMLKHSRVSGKPLLLLANKQDKANAMLGNELIEVLSLEKLVNESHSRCHIEPCSAKLDFQRWSERRTLRGLCWLLHAISLDYSDLCTRVAGDSSKPECQVEKENQRNKTVRSSKSRKEKGNEIKGSKKHGVQQMQPSSVPKEAPKSVYDIITKEHKLKRKLKKKKVKISDLSKSKRQLVENIRQTGNLKDDSNGVIQNESSLKSGKVTCRSSVPLAVNKVGEVLNQVSKKPGMQERSENSSPKKGKRGKSKKAAKKKNQINSEEAPPSHTQPVDMSVTFDVKHRRIPILFFANKSDLQDSLSSVKVSQMMGLDNIKNKPWHIW</sequence>
<keyword evidence="4" id="KW-0479">Metal-binding</keyword>
<dbReference type="GO" id="GO:0097730">
    <property type="term" value="C:non-motile cilium"/>
    <property type="evidence" value="ECO:0007669"/>
    <property type="project" value="TreeGrafter"/>
</dbReference>
<dbReference type="GO" id="GO:0005525">
    <property type="term" value="F:GTP binding"/>
    <property type="evidence" value="ECO:0007669"/>
    <property type="project" value="UniProtKB-KW"/>
</dbReference>
<evidence type="ECO:0000313" key="6">
    <source>
        <dbReference type="EMBL" id="KAG2464044.1"/>
    </source>
</evidence>
<evidence type="ECO:0000256" key="5">
    <source>
        <dbReference type="SAM" id="MobiDB-lite"/>
    </source>
</evidence>
<evidence type="ECO:0000256" key="4">
    <source>
        <dbReference type="PIRSR" id="PIRSR606689-2"/>
    </source>
</evidence>
<keyword evidence="7" id="KW-1185">Reference proteome</keyword>
<evidence type="ECO:0000256" key="2">
    <source>
        <dbReference type="ARBA" id="ARBA00023134"/>
    </source>
</evidence>
<dbReference type="GO" id="GO:0097500">
    <property type="term" value="P:receptor localization to non-motile cilium"/>
    <property type="evidence" value="ECO:0007669"/>
    <property type="project" value="TreeGrafter"/>
</dbReference>
<dbReference type="InterPro" id="IPR027417">
    <property type="entry name" value="P-loop_NTPase"/>
</dbReference>
<dbReference type="InterPro" id="IPR051995">
    <property type="entry name" value="Ciliary_GTPase"/>
</dbReference>
<feature type="compositionally biased region" description="Polar residues" evidence="5">
    <location>
        <begin position="331"/>
        <end position="340"/>
    </location>
</feature>
<feature type="compositionally biased region" description="Basic residues" evidence="5">
    <location>
        <begin position="380"/>
        <end position="395"/>
    </location>
</feature>
<gene>
    <name evidence="6" type="primary">Arl13b</name>
    <name evidence="6" type="ORF">GTO96_0002835</name>
</gene>
<proteinExistence type="predicted"/>
<dbReference type="GO" id="GO:0046872">
    <property type="term" value="F:metal ion binding"/>
    <property type="evidence" value="ECO:0007669"/>
    <property type="project" value="UniProtKB-KW"/>
</dbReference>
<protein>
    <submittedName>
        <fullName evidence="6">AR13B protein</fullName>
    </submittedName>
</protein>
<dbReference type="PANTHER" id="PTHR46090">
    <property type="entry name" value="ADP-RIBOSYLATION FACTOR-LIKE PROTEIN 13B"/>
    <property type="match status" value="1"/>
</dbReference>
<dbReference type="InterPro" id="IPR006689">
    <property type="entry name" value="Small_GTPase_ARF/SAR"/>
</dbReference>
<evidence type="ECO:0000313" key="7">
    <source>
        <dbReference type="Proteomes" id="UP000886611"/>
    </source>
</evidence>
<feature type="region of interest" description="Disordered" evidence="5">
    <location>
        <begin position="232"/>
        <end position="284"/>
    </location>
</feature>
<dbReference type="GO" id="GO:0003924">
    <property type="term" value="F:GTPase activity"/>
    <property type="evidence" value="ECO:0007669"/>
    <property type="project" value="InterPro"/>
</dbReference>
<dbReference type="Pfam" id="PF00025">
    <property type="entry name" value="Arf"/>
    <property type="match status" value="2"/>
</dbReference>
<dbReference type="PROSITE" id="PS51417">
    <property type="entry name" value="ARF"/>
    <property type="match status" value="1"/>
</dbReference>
<feature type="compositionally biased region" description="Basic and acidic residues" evidence="5">
    <location>
        <begin position="232"/>
        <end position="243"/>
    </location>
</feature>
<feature type="binding site" evidence="3">
    <location>
        <begin position="155"/>
        <end position="158"/>
    </location>
    <ligand>
        <name>GTP</name>
        <dbReference type="ChEBI" id="CHEBI:37565"/>
    </ligand>
</feature>